<evidence type="ECO:0000259" key="1">
    <source>
        <dbReference type="Pfam" id="PF07687"/>
    </source>
</evidence>
<dbReference type="InterPro" id="IPR011650">
    <property type="entry name" value="Peptidase_M20_dimer"/>
</dbReference>
<dbReference type="SUPFAM" id="SSF53187">
    <property type="entry name" value="Zn-dependent exopeptidases"/>
    <property type="match status" value="1"/>
</dbReference>
<proteinExistence type="predicted"/>
<evidence type="ECO:0000313" key="2">
    <source>
        <dbReference type="EMBL" id="BCZ44687.1"/>
    </source>
</evidence>
<dbReference type="NCBIfam" id="TIGR01893">
    <property type="entry name" value="aa-his-dipept"/>
    <property type="match status" value="1"/>
</dbReference>
<dbReference type="InterPro" id="IPR001160">
    <property type="entry name" value="Peptidase_M20C"/>
</dbReference>
<dbReference type="PRINTS" id="PR00934">
    <property type="entry name" value="XHISDIPTASE"/>
</dbReference>
<evidence type="ECO:0000313" key="3">
    <source>
        <dbReference type="Proteomes" id="UP000824633"/>
    </source>
</evidence>
<sequence length="378" mass="41945">MKNLENITEERIFYHFNEISKIPRGSGNEKQISDYLLNFGRNLGLECIQDGALNVIIKKIASKGYEKAPVIIIQGHMDMVCEKNSEKIHDFTKDPIELIIKGDYIYADKTTLGADDGIALAYAMAILEDNTIEHPALEVLITSGEEAGMSGAMAIQPHYINGRIVLNIDSEEEGKLLVSCAGGIRTKSTIPIEWIDKKEKTKEYTLVIKGLKGGHSGTDINLGRGNSNKLMGRLLKEISKEIQLNLVSLNGGAKNNAIPREATAVISIKSAREKKLLDLKMKVCENLKKEFSKKDPDLRVYLLEYENSVKKVFSDDTTAKAINLLYMYTNGVNTVSSEIEGLTESSINLGVVTTNENGVEYLKLVKDIQRGHIKLIQK</sequence>
<feature type="domain" description="Peptidase M20 dimerisation" evidence="1">
    <location>
        <begin position="209"/>
        <end position="293"/>
    </location>
</feature>
<reference evidence="3" key="1">
    <citation type="submission" date="2021-07" db="EMBL/GenBank/DDBJ databases">
        <title>Complete genome sequencing of a Clostridium isolate.</title>
        <authorList>
            <person name="Ueki A."/>
            <person name="Tonouchi A."/>
        </authorList>
    </citation>
    <scope>NUCLEOTIDE SEQUENCE [LARGE SCALE GENOMIC DNA]</scope>
    <source>
        <strain evidence="3">C5S11</strain>
    </source>
</reference>
<dbReference type="PANTHER" id="PTHR43501:SF1">
    <property type="entry name" value="CYTOSOL NON-SPECIFIC DIPEPTIDASE"/>
    <property type="match status" value="1"/>
</dbReference>
<name>A0ABN6IWC9_9CLOT</name>
<dbReference type="Gene3D" id="3.40.630.10">
    <property type="entry name" value="Zn peptidases"/>
    <property type="match status" value="1"/>
</dbReference>
<dbReference type="Pfam" id="PF07687">
    <property type="entry name" value="M20_dimer"/>
    <property type="match status" value="1"/>
</dbReference>
<dbReference type="PANTHER" id="PTHR43501">
    <property type="entry name" value="CYTOSOL NON-SPECIFIC DIPEPTIDASE"/>
    <property type="match status" value="1"/>
</dbReference>
<gene>
    <name evidence="2" type="ORF">psyc5s11_07540</name>
</gene>
<dbReference type="EMBL" id="AP024849">
    <property type="protein sequence ID" value="BCZ44687.1"/>
    <property type="molecule type" value="Genomic_DNA"/>
</dbReference>
<protein>
    <recommendedName>
        <fullName evidence="1">Peptidase M20 dimerisation domain-containing protein</fullName>
    </recommendedName>
</protein>
<keyword evidence="3" id="KW-1185">Reference proteome</keyword>
<organism evidence="2 3">
    <name type="scientific">Clostridium gelidum</name>
    <dbReference type="NCBI Taxonomy" id="704125"/>
    <lineage>
        <taxon>Bacteria</taxon>
        <taxon>Bacillati</taxon>
        <taxon>Bacillota</taxon>
        <taxon>Clostridia</taxon>
        <taxon>Eubacteriales</taxon>
        <taxon>Clostridiaceae</taxon>
        <taxon>Clostridium</taxon>
    </lineage>
</organism>
<accession>A0ABN6IWC9</accession>
<dbReference type="Proteomes" id="UP000824633">
    <property type="component" value="Chromosome"/>
</dbReference>